<proteinExistence type="predicted"/>
<dbReference type="Proteomes" id="UP000322144">
    <property type="component" value="Segment"/>
</dbReference>
<evidence type="ECO:0000313" key="2">
    <source>
        <dbReference type="Proteomes" id="UP000322144"/>
    </source>
</evidence>
<evidence type="ECO:0000313" key="1">
    <source>
        <dbReference type="EMBL" id="QEM41851.1"/>
    </source>
</evidence>
<organism evidence="1 2">
    <name type="scientific">Pseudomonas phage vB_PaeM_PS119XW</name>
    <dbReference type="NCBI Taxonomy" id="2601632"/>
    <lineage>
        <taxon>Viruses</taxon>
        <taxon>Duplodnaviria</taxon>
        <taxon>Heunggongvirae</taxon>
        <taxon>Uroviricota</taxon>
        <taxon>Caudoviricetes</taxon>
        <taxon>Chimalliviridae</taxon>
        <taxon>Pawinskivirus</taxon>
        <taxon>Pawinskivirus PS119XW</taxon>
    </lineage>
</organism>
<accession>A0A5C1K8M7</accession>
<sequence length="107" mass="11878">MNQVLKEMAIGLGVALAVAGVMIGTDIVAKSLNDKILFADFSKRLDVLIQEARKAAIENDTAARLRFSQGLLSLRIKMAIEMRDRDGEYKAAFDVRIDEFKSEMGWG</sequence>
<reference evidence="1 2" key="1">
    <citation type="submission" date="2019-06" db="EMBL/GenBank/DDBJ databases">
        <title>A distant relative of Phikzvirus genus phages from a therapeutic phage collection.</title>
        <authorList>
            <person name="Hejnowicz M.S."/>
            <person name="Dabrowski K."/>
            <person name="Gawor J."/>
            <person name="Weber-Dabrowska B."/>
            <person name="Gromadka R."/>
            <person name="Lobocka M.B."/>
        </authorList>
    </citation>
    <scope>NUCLEOTIDE SEQUENCE [LARGE SCALE GENOMIC DNA]</scope>
</reference>
<dbReference type="EMBL" id="MN103543">
    <property type="protein sequence ID" value="QEM41851.1"/>
    <property type="molecule type" value="Genomic_DNA"/>
</dbReference>
<name>A0A5C1K8M7_9CAUD</name>
<dbReference type="GeneID" id="77936872"/>
<protein>
    <submittedName>
        <fullName evidence="1">Uncharacterized protein</fullName>
    </submittedName>
</protein>
<dbReference type="KEGG" id="vg:77936872"/>
<keyword evidence="2" id="KW-1185">Reference proteome</keyword>
<dbReference type="RefSeq" id="YP_010660862.1">
    <property type="nucleotide sequence ID" value="NC_070882.1"/>
</dbReference>